<name>A0A6J6G540_9ZZZZ</name>
<sequence>MIRNFSIFSEPSLHATIDPERLIKPLDKYPPGEFVSVQSVKPAAESCFATNSTKCRGVGEASS</sequence>
<dbReference type="EMBL" id="CAEZUN010000018">
    <property type="protein sequence ID" value="CAB4594304.1"/>
    <property type="molecule type" value="Genomic_DNA"/>
</dbReference>
<protein>
    <submittedName>
        <fullName evidence="1">Unannotated protein</fullName>
    </submittedName>
</protein>
<accession>A0A6J6G540</accession>
<gene>
    <name evidence="1" type="ORF">UFOPK1826_00237</name>
</gene>
<proteinExistence type="predicted"/>
<dbReference type="AlphaFoldDB" id="A0A6J6G540"/>
<reference evidence="1" key="1">
    <citation type="submission" date="2020-05" db="EMBL/GenBank/DDBJ databases">
        <authorList>
            <person name="Chiriac C."/>
            <person name="Salcher M."/>
            <person name="Ghai R."/>
            <person name="Kavagutti S V."/>
        </authorList>
    </citation>
    <scope>NUCLEOTIDE SEQUENCE</scope>
</reference>
<evidence type="ECO:0000313" key="1">
    <source>
        <dbReference type="EMBL" id="CAB4594304.1"/>
    </source>
</evidence>
<organism evidence="1">
    <name type="scientific">freshwater metagenome</name>
    <dbReference type="NCBI Taxonomy" id="449393"/>
    <lineage>
        <taxon>unclassified sequences</taxon>
        <taxon>metagenomes</taxon>
        <taxon>ecological metagenomes</taxon>
    </lineage>
</organism>